<evidence type="ECO:0000256" key="2">
    <source>
        <dbReference type="ARBA" id="ARBA00012286"/>
    </source>
</evidence>
<dbReference type="Pfam" id="PF20979">
    <property type="entry name" value="Arginosuc_syn_C"/>
    <property type="match status" value="1"/>
</dbReference>
<dbReference type="InterPro" id="IPR048268">
    <property type="entry name" value="Arginosuc_syn_C"/>
</dbReference>
<name>A0A8T0JYW1_PHAAN</name>
<dbReference type="GO" id="GO:0000050">
    <property type="term" value="P:urea cycle"/>
    <property type="evidence" value="ECO:0007669"/>
    <property type="project" value="TreeGrafter"/>
</dbReference>
<evidence type="ECO:0000313" key="10">
    <source>
        <dbReference type="Proteomes" id="UP000743370"/>
    </source>
</evidence>
<evidence type="ECO:0000256" key="4">
    <source>
        <dbReference type="ARBA" id="ARBA00022598"/>
    </source>
</evidence>
<dbReference type="Gene3D" id="3.90.1260.10">
    <property type="entry name" value="Argininosuccinate synthetase, chain A, domain 2"/>
    <property type="match status" value="1"/>
</dbReference>
<keyword evidence="5" id="KW-0028">Amino-acid biosynthesis</keyword>
<dbReference type="Gene3D" id="1.20.5.470">
    <property type="entry name" value="Single helix bin"/>
    <property type="match status" value="1"/>
</dbReference>
<dbReference type="GO" id="GO:0004055">
    <property type="term" value="F:argininosuccinate synthase activity"/>
    <property type="evidence" value="ECO:0007669"/>
    <property type="project" value="UniProtKB-EC"/>
</dbReference>
<dbReference type="AlphaFoldDB" id="A0A8T0JYW1"/>
<keyword evidence="4" id="KW-0436">Ligase</keyword>
<evidence type="ECO:0000256" key="5">
    <source>
        <dbReference type="ARBA" id="ARBA00022605"/>
    </source>
</evidence>
<gene>
    <name evidence="9" type="ORF">HKW66_Vig0177520</name>
</gene>
<evidence type="ECO:0000259" key="8">
    <source>
        <dbReference type="Pfam" id="PF20979"/>
    </source>
</evidence>
<dbReference type="EMBL" id="JABFOF010000007">
    <property type="protein sequence ID" value="KAG2389679.1"/>
    <property type="molecule type" value="Genomic_DNA"/>
</dbReference>
<reference evidence="9 10" key="1">
    <citation type="submission" date="2020-05" db="EMBL/GenBank/DDBJ databases">
        <title>Vigna angularis (adzuki bean) Var. LongXiaoDou No. 4 denovo assembly.</title>
        <authorList>
            <person name="Xiang H."/>
        </authorList>
    </citation>
    <scope>NUCLEOTIDE SEQUENCE [LARGE SCALE GENOMIC DNA]</scope>
    <source>
        <tissue evidence="9">Leaf</tissue>
    </source>
</reference>
<comment type="pathway">
    <text evidence="1">Amino-acid biosynthesis; L-arginine biosynthesis; L-arginine from L-ornithine and carbamoyl phosphate: step 2/3.</text>
</comment>
<keyword evidence="6" id="KW-0547">Nucleotide-binding</keyword>
<organism evidence="9 10">
    <name type="scientific">Phaseolus angularis</name>
    <name type="common">Azuki bean</name>
    <name type="synonym">Vigna angularis</name>
    <dbReference type="NCBI Taxonomy" id="3914"/>
    <lineage>
        <taxon>Eukaryota</taxon>
        <taxon>Viridiplantae</taxon>
        <taxon>Streptophyta</taxon>
        <taxon>Embryophyta</taxon>
        <taxon>Tracheophyta</taxon>
        <taxon>Spermatophyta</taxon>
        <taxon>Magnoliopsida</taxon>
        <taxon>eudicotyledons</taxon>
        <taxon>Gunneridae</taxon>
        <taxon>Pentapetalae</taxon>
        <taxon>rosids</taxon>
        <taxon>fabids</taxon>
        <taxon>Fabales</taxon>
        <taxon>Fabaceae</taxon>
        <taxon>Papilionoideae</taxon>
        <taxon>50 kb inversion clade</taxon>
        <taxon>NPAAA clade</taxon>
        <taxon>indigoferoid/millettioid clade</taxon>
        <taxon>Phaseoleae</taxon>
        <taxon>Vigna</taxon>
    </lineage>
</organism>
<evidence type="ECO:0000256" key="7">
    <source>
        <dbReference type="ARBA" id="ARBA00022840"/>
    </source>
</evidence>
<dbReference type="PANTHER" id="PTHR11587">
    <property type="entry name" value="ARGININOSUCCINATE SYNTHASE"/>
    <property type="match status" value="1"/>
</dbReference>
<keyword evidence="3" id="KW-0055">Arginine biosynthesis</keyword>
<keyword evidence="7" id="KW-0067">ATP-binding</keyword>
<accession>A0A8T0JYW1</accession>
<dbReference type="GO" id="GO:0005737">
    <property type="term" value="C:cytoplasm"/>
    <property type="evidence" value="ECO:0007669"/>
    <property type="project" value="TreeGrafter"/>
</dbReference>
<dbReference type="SUPFAM" id="SSF69864">
    <property type="entry name" value="Argininosuccinate synthetase, C-terminal domain"/>
    <property type="match status" value="1"/>
</dbReference>
<evidence type="ECO:0000313" key="9">
    <source>
        <dbReference type="EMBL" id="KAG2389679.1"/>
    </source>
</evidence>
<feature type="domain" description="Arginosuccinate synthase C-terminal" evidence="8">
    <location>
        <begin position="26"/>
        <end position="108"/>
    </location>
</feature>
<dbReference type="Proteomes" id="UP000743370">
    <property type="component" value="Unassembled WGS sequence"/>
</dbReference>
<dbReference type="GO" id="GO:0005524">
    <property type="term" value="F:ATP binding"/>
    <property type="evidence" value="ECO:0007669"/>
    <property type="project" value="UniProtKB-KW"/>
</dbReference>
<proteinExistence type="predicted"/>
<evidence type="ECO:0000256" key="6">
    <source>
        <dbReference type="ARBA" id="ARBA00022741"/>
    </source>
</evidence>
<protein>
    <recommendedName>
        <fullName evidence="2">argininosuccinate synthase</fullName>
        <ecNumber evidence="2">6.3.4.5</ecNumber>
    </recommendedName>
</protein>
<dbReference type="PANTHER" id="PTHR11587:SF2">
    <property type="entry name" value="ARGININOSUCCINATE SYNTHASE"/>
    <property type="match status" value="1"/>
</dbReference>
<dbReference type="InterPro" id="IPR001518">
    <property type="entry name" value="Arginosuc_synth"/>
</dbReference>
<evidence type="ECO:0000256" key="1">
    <source>
        <dbReference type="ARBA" id="ARBA00004967"/>
    </source>
</evidence>
<evidence type="ECO:0000256" key="3">
    <source>
        <dbReference type="ARBA" id="ARBA00022571"/>
    </source>
</evidence>
<dbReference type="GO" id="GO:0000053">
    <property type="term" value="P:argininosuccinate metabolic process"/>
    <property type="evidence" value="ECO:0007669"/>
    <property type="project" value="TreeGrafter"/>
</dbReference>
<dbReference type="EC" id="6.3.4.5" evidence="2"/>
<comment type="caution">
    <text evidence="9">The sequence shown here is derived from an EMBL/GenBank/DDBJ whole genome shotgun (WGS) entry which is preliminary data.</text>
</comment>
<sequence length="116" mass="13261">MREPVDKHEPDPKFVVEAKASINRVKSVYVGRWFDTLRESMVAFMQKMTKTRTGSVTLKLYKGFVTVTSRTSHFSFYGQDISSLESGQIYDQADAVGFIRLYGLPMRVRAMLEQGI</sequence>
<dbReference type="InterPro" id="IPR024074">
    <property type="entry name" value="AS_cat/multimer_dom_body"/>
</dbReference>
<dbReference type="GO" id="GO:0006526">
    <property type="term" value="P:L-arginine biosynthetic process"/>
    <property type="evidence" value="ECO:0007669"/>
    <property type="project" value="UniProtKB-KW"/>
</dbReference>